<evidence type="ECO:0000259" key="3">
    <source>
        <dbReference type="PROSITE" id="PS50157"/>
    </source>
</evidence>
<gene>
    <name evidence="4" type="ORF">JAAARDRAFT_62248</name>
</gene>
<feature type="compositionally biased region" description="Basic and acidic residues" evidence="2">
    <location>
        <begin position="708"/>
        <end position="728"/>
    </location>
</feature>
<feature type="compositionally biased region" description="Polar residues" evidence="2">
    <location>
        <begin position="540"/>
        <end position="552"/>
    </location>
</feature>
<feature type="region of interest" description="Disordered" evidence="2">
    <location>
        <begin position="792"/>
        <end position="914"/>
    </location>
</feature>
<feature type="compositionally biased region" description="Basic and acidic residues" evidence="2">
    <location>
        <begin position="501"/>
        <end position="513"/>
    </location>
</feature>
<feature type="region of interest" description="Disordered" evidence="2">
    <location>
        <begin position="408"/>
        <end position="728"/>
    </location>
</feature>
<keyword evidence="1" id="KW-0862">Zinc</keyword>
<reference evidence="5" key="1">
    <citation type="journal article" date="2014" name="Proc. Natl. Acad. Sci. U.S.A.">
        <title>Extensive sampling of basidiomycete genomes demonstrates inadequacy of the white-rot/brown-rot paradigm for wood decay fungi.</title>
        <authorList>
            <person name="Riley R."/>
            <person name="Salamov A.A."/>
            <person name="Brown D.W."/>
            <person name="Nagy L.G."/>
            <person name="Floudas D."/>
            <person name="Held B.W."/>
            <person name="Levasseur A."/>
            <person name="Lombard V."/>
            <person name="Morin E."/>
            <person name="Otillar R."/>
            <person name="Lindquist E.A."/>
            <person name="Sun H."/>
            <person name="LaButti K.M."/>
            <person name="Schmutz J."/>
            <person name="Jabbour D."/>
            <person name="Luo H."/>
            <person name="Baker S.E."/>
            <person name="Pisabarro A.G."/>
            <person name="Walton J.D."/>
            <person name="Blanchette R.A."/>
            <person name="Henrissat B."/>
            <person name="Martin F."/>
            <person name="Cullen D."/>
            <person name="Hibbett D.S."/>
            <person name="Grigoriev I.V."/>
        </authorList>
    </citation>
    <scope>NUCLEOTIDE SEQUENCE [LARGE SCALE GENOMIC DNA]</scope>
    <source>
        <strain evidence="5">MUCL 33604</strain>
    </source>
</reference>
<dbReference type="STRING" id="933084.A0A067PLK2"/>
<evidence type="ECO:0000256" key="2">
    <source>
        <dbReference type="SAM" id="MobiDB-lite"/>
    </source>
</evidence>
<feature type="region of interest" description="Disordered" evidence="2">
    <location>
        <begin position="213"/>
        <end position="237"/>
    </location>
</feature>
<dbReference type="PROSITE" id="PS00028">
    <property type="entry name" value="ZINC_FINGER_C2H2_1"/>
    <property type="match status" value="1"/>
</dbReference>
<keyword evidence="1" id="KW-0479">Metal-binding</keyword>
<name>A0A067PLK2_9AGAM</name>
<keyword evidence="1" id="KW-0863">Zinc-finger</keyword>
<proteinExistence type="predicted"/>
<feature type="domain" description="C2H2-type" evidence="3">
    <location>
        <begin position="750"/>
        <end position="778"/>
    </location>
</feature>
<accession>A0A067PLK2</accession>
<dbReference type="InterPro" id="IPR013087">
    <property type="entry name" value="Znf_C2H2_type"/>
</dbReference>
<dbReference type="InParanoid" id="A0A067PLK2"/>
<feature type="compositionally biased region" description="Polar residues" evidence="2">
    <location>
        <begin position="826"/>
        <end position="845"/>
    </location>
</feature>
<feature type="compositionally biased region" description="Polar residues" evidence="2">
    <location>
        <begin position="486"/>
        <end position="498"/>
    </location>
</feature>
<dbReference type="Gene3D" id="3.30.160.60">
    <property type="entry name" value="Classic Zinc Finger"/>
    <property type="match status" value="1"/>
</dbReference>
<feature type="compositionally biased region" description="Basic and acidic residues" evidence="2">
    <location>
        <begin position="599"/>
        <end position="610"/>
    </location>
</feature>
<feature type="compositionally biased region" description="Polar residues" evidence="2">
    <location>
        <begin position="353"/>
        <end position="376"/>
    </location>
</feature>
<evidence type="ECO:0000313" key="5">
    <source>
        <dbReference type="Proteomes" id="UP000027265"/>
    </source>
</evidence>
<dbReference type="PROSITE" id="PS50157">
    <property type="entry name" value="ZINC_FINGER_C2H2_2"/>
    <property type="match status" value="1"/>
</dbReference>
<feature type="compositionally biased region" description="Low complexity" evidence="2">
    <location>
        <begin position="622"/>
        <end position="632"/>
    </location>
</feature>
<feature type="compositionally biased region" description="Basic residues" evidence="2">
    <location>
        <begin position="633"/>
        <end position="645"/>
    </location>
</feature>
<dbReference type="AlphaFoldDB" id="A0A067PLK2"/>
<feature type="compositionally biased region" description="Polar residues" evidence="2">
    <location>
        <begin position="219"/>
        <end position="230"/>
    </location>
</feature>
<keyword evidence="5" id="KW-1185">Reference proteome</keyword>
<feature type="region of interest" description="Disordered" evidence="2">
    <location>
        <begin position="339"/>
        <end position="376"/>
    </location>
</feature>
<dbReference type="GO" id="GO:0008270">
    <property type="term" value="F:zinc ion binding"/>
    <property type="evidence" value="ECO:0007669"/>
    <property type="project" value="UniProtKB-KW"/>
</dbReference>
<dbReference type="Proteomes" id="UP000027265">
    <property type="component" value="Unassembled WGS sequence"/>
</dbReference>
<feature type="compositionally biased region" description="Polar residues" evidence="2">
    <location>
        <begin position="560"/>
        <end position="584"/>
    </location>
</feature>
<dbReference type="HOGENOM" id="CLU_318326_0_0_1"/>
<evidence type="ECO:0000256" key="1">
    <source>
        <dbReference type="PROSITE-ProRule" id="PRU00042"/>
    </source>
</evidence>
<sequence>MTDNEVQTPLHPTSSQVAAVNGHLVASARGRQVTVVDLERKTFRQLQLLHTLPGEIRGLGIDVEKDIILAFLQQSRDPTSFELWGWNPSELQASTKVVPGTLRWLENSVIEAGLVNGQKLDLEVQICGDLVGLSVHGTFDVQFVVVNWKSGRTTKNFGIKEHGISFRFIPSPTGDQLHVKRMGPQLMPVMDVFNIITTKDTTELVLSTVSLSHSPSSLGRQVTSMSSIVSNEERSAQRDTNIDCLELTSLNQFPPATFGSPESSVSDEDSDPTVLGAASLTAQYQECTSAARSALFLGSQPTEISSGTSSSGASVSNWHVYREYIAISDSEECERFVTPADLDDESDRPCLTSPVSVDYNPSPSTTTDASIPPSSYATPLTEITDFSTPASIKSALSPFGSAVPRQDSRFLVLPGTPSRLSPRPRPSPLNPRGSAHLSSSPLPTRGRAMSFQSRSRSPRRSLERQQSLPSSAPAERPNFANPAARSGNSSTQNLNTTARELPFRDVPVDDATSRRQIQGPLKPAWSCGNVSRMADDGRTSLGNPNIRPSQLSLPDGPTVDPSSLFSPPFSETSQPRGGPSSSGTARKRSRSVGSSGSDSGRETVTTREFPRSAPPQRAEFPSNSTTIPSSSTRTKKLPAKKHRSGHIPGKTHSSMNPGLPRRPPGPGGYPDSRESSEEGPPLASISKASSGKKGKGKAQTKPFTKASRGKDGVERHPCPKGCGRDFSRKDDARRHYESGACRNYTVELTIRCPLCPQLFGRGDPLKRHLRTCHRGEGQRKHGQRQLVVVENNDGERAGTSTRGLPTVTGAGEDQPMQLSEDRERAGTSTQGLPTVTGASEDQPMQLSEDGERAGTSKQGLPTVTPAGEDQPMQPGDEEDQAIESEDHQRTEDVGDGFTAWFYDQLPEPKGAKGS</sequence>
<evidence type="ECO:0000313" key="4">
    <source>
        <dbReference type="EMBL" id="KDQ51897.1"/>
    </source>
</evidence>
<dbReference type="EMBL" id="KL197744">
    <property type="protein sequence ID" value="KDQ51897.1"/>
    <property type="molecule type" value="Genomic_DNA"/>
</dbReference>
<organism evidence="4 5">
    <name type="scientific">Jaapia argillacea MUCL 33604</name>
    <dbReference type="NCBI Taxonomy" id="933084"/>
    <lineage>
        <taxon>Eukaryota</taxon>
        <taxon>Fungi</taxon>
        <taxon>Dikarya</taxon>
        <taxon>Basidiomycota</taxon>
        <taxon>Agaricomycotina</taxon>
        <taxon>Agaricomycetes</taxon>
        <taxon>Agaricomycetidae</taxon>
        <taxon>Jaapiales</taxon>
        <taxon>Jaapiaceae</taxon>
        <taxon>Jaapia</taxon>
    </lineage>
</organism>
<protein>
    <recommendedName>
        <fullName evidence="3">C2H2-type domain-containing protein</fullName>
    </recommendedName>
</protein>